<dbReference type="OrthoDB" id="1629525at2"/>
<evidence type="ECO:0000313" key="3">
    <source>
        <dbReference type="EMBL" id="RHF52053.1"/>
    </source>
</evidence>
<keyword evidence="2" id="KW-0472">Membrane</keyword>
<feature type="transmembrane region" description="Helical" evidence="2">
    <location>
        <begin position="64"/>
        <end position="81"/>
    </location>
</feature>
<accession>A0A414NXF4</accession>
<dbReference type="Proteomes" id="UP000283442">
    <property type="component" value="Unassembled WGS sequence"/>
</dbReference>
<keyword evidence="2" id="KW-0812">Transmembrane</keyword>
<dbReference type="EMBL" id="QRHE01000004">
    <property type="protein sequence ID" value="RHF52053.1"/>
    <property type="molecule type" value="Genomic_DNA"/>
</dbReference>
<reference evidence="3 4" key="1">
    <citation type="submission" date="2018-08" db="EMBL/GenBank/DDBJ databases">
        <title>A genome reference for cultivated species of the human gut microbiota.</title>
        <authorList>
            <person name="Zou Y."/>
            <person name="Xue W."/>
            <person name="Luo G."/>
        </authorList>
    </citation>
    <scope>NUCLEOTIDE SEQUENCE [LARGE SCALE GENOMIC DNA]</scope>
    <source>
        <strain evidence="3 4">AM25-21AC</strain>
    </source>
</reference>
<evidence type="ECO:0008006" key="5">
    <source>
        <dbReference type="Google" id="ProtNLM"/>
    </source>
</evidence>
<organism evidence="3 4">
    <name type="scientific">Mitsuokella multacida</name>
    <dbReference type="NCBI Taxonomy" id="52226"/>
    <lineage>
        <taxon>Bacteria</taxon>
        <taxon>Bacillati</taxon>
        <taxon>Bacillota</taxon>
        <taxon>Negativicutes</taxon>
        <taxon>Selenomonadales</taxon>
        <taxon>Selenomonadaceae</taxon>
        <taxon>Mitsuokella</taxon>
    </lineage>
</organism>
<evidence type="ECO:0000256" key="2">
    <source>
        <dbReference type="SAM" id="Phobius"/>
    </source>
</evidence>
<dbReference type="RefSeq" id="WP_118175731.1">
    <property type="nucleotide sequence ID" value="NZ_DAWCQS010000006.1"/>
</dbReference>
<dbReference type="AlphaFoldDB" id="A0A414NXF4"/>
<proteinExistence type="predicted"/>
<comment type="caution">
    <text evidence="3">The sequence shown here is derived from an EMBL/GenBank/DDBJ whole genome shotgun (WGS) entry which is preliminary data.</text>
</comment>
<evidence type="ECO:0000256" key="1">
    <source>
        <dbReference type="SAM" id="MobiDB-lite"/>
    </source>
</evidence>
<gene>
    <name evidence="3" type="ORF">DW674_05090</name>
</gene>
<protein>
    <recommendedName>
        <fullName evidence="5">Preprotein translocase subunit SecG</fullName>
    </recommendedName>
</protein>
<name>A0A414NXF4_9FIRM</name>
<feature type="region of interest" description="Disordered" evidence="1">
    <location>
        <begin position="108"/>
        <end position="194"/>
    </location>
</feature>
<feature type="compositionally biased region" description="Polar residues" evidence="1">
    <location>
        <begin position="184"/>
        <end position="194"/>
    </location>
</feature>
<keyword evidence="2" id="KW-1133">Transmembrane helix</keyword>
<sequence length="194" mass="20541">MKDRNQKQRRHIRAARQWLGEAEHSLAENHRVRGELKVMLAKAELARVEGTPGHRFVKKWSMRLLPALVALVIAGGGYAFWQSRSAVYTAATAPVQAEVDDVDAVEDAAGPQEAPAAQVTAAVSAAETEPGPSAPAEHLPQAEAAAAPAVAQAAPAQERIPAATEPQPAAQSAPKIPDDGMQKLMQTAGKTLRQ</sequence>
<evidence type="ECO:0000313" key="4">
    <source>
        <dbReference type="Proteomes" id="UP000283442"/>
    </source>
</evidence>
<feature type="compositionally biased region" description="Low complexity" evidence="1">
    <location>
        <begin position="108"/>
        <end position="158"/>
    </location>
</feature>